<keyword evidence="10" id="KW-1185">Reference proteome</keyword>
<accession>A0A1I5RGU1</accession>
<organism evidence="9 10">
    <name type="scientific">Tranquillimonas alkanivorans</name>
    <dbReference type="NCBI Taxonomy" id="441119"/>
    <lineage>
        <taxon>Bacteria</taxon>
        <taxon>Pseudomonadati</taxon>
        <taxon>Pseudomonadota</taxon>
        <taxon>Alphaproteobacteria</taxon>
        <taxon>Rhodobacterales</taxon>
        <taxon>Roseobacteraceae</taxon>
        <taxon>Tranquillimonas</taxon>
    </lineage>
</organism>
<evidence type="ECO:0000313" key="9">
    <source>
        <dbReference type="EMBL" id="SFP57743.1"/>
    </source>
</evidence>
<dbReference type="EMBL" id="FOXA01000008">
    <property type="protein sequence ID" value="SFP57743.1"/>
    <property type="molecule type" value="Genomic_DNA"/>
</dbReference>
<evidence type="ECO:0000256" key="2">
    <source>
        <dbReference type="ARBA" id="ARBA00022448"/>
    </source>
</evidence>
<dbReference type="STRING" id="441119.SAMN04488047_108169"/>
<keyword evidence="6 7" id="KW-0472">Membrane</keyword>
<feature type="transmembrane region" description="Helical" evidence="7">
    <location>
        <begin position="138"/>
        <end position="160"/>
    </location>
</feature>
<comment type="caution">
    <text evidence="7">Lacks conserved residue(s) required for the propagation of feature annotation.</text>
</comment>
<proteinExistence type="inferred from homology"/>
<dbReference type="GO" id="GO:0005886">
    <property type="term" value="C:plasma membrane"/>
    <property type="evidence" value="ECO:0007669"/>
    <property type="project" value="UniProtKB-SubCell"/>
</dbReference>
<name>A0A1I5RGU1_9RHOB</name>
<feature type="domain" description="Tripartite ATP-independent periplasmic transporters DctQ component" evidence="8">
    <location>
        <begin position="35"/>
        <end position="161"/>
    </location>
</feature>
<comment type="similarity">
    <text evidence="7">Belongs to the TRAP transporter small permease family.</text>
</comment>
<evidence type="ECO:0000256" key="5">
    <source>
        <dbReference type="ARBA" id="ARBA00022989"/>
    </source>
</evidence>
<dbReference type="Proteomes" id="UP000199356">
    <property type="component" value="Unassembled WGS sequence"/>
</dbReference>
<evidence type="ECO:0000256" key="6">
    <source>
        <dbReference type="ARBA" id="ARBA00023136"/>
    </source>
</evidence>
<evidence type="ECO:0000259" key="8">
    <source>
        <dbReference type="Pfam" id="PF04290"/>
    </source>
</evidence>
<evidence type="ECO:0000313" key="10">
    <source>
        <dbReference type="Proteomes" id="UP000199356"/>
    </source>
</evidence>
<evidence type="ECO:0000256" key="3">
    <source>
        <dbReference type="ARBA" id="ARBA00022475"/>
    </source>
</evidence>
<evidence type="ECO:0000256" key="4">
    <source>
        <dbReference type="ARBA" id="ARBA00022692"/>
    </source>
</evidence>
<keyword evidence="2 7" id="KW-0813">Transport</keyword>
<dbReference type="RefSeq" id="WP_093422052.1">
    <property type="nucleotide sequence ID" value="NZ_FOXA01000008.1"/>
</dbReference>
<evidence type="ECO:0000256" key="7">
    <source>
        <dbReference type="RuleBase" id="RU369079"/>
    </source>
</evidence>
<gene>
    <name evidence="9" type="ORF">SAMN04488047_108169</name>
</gene>
<dbReference type="OrthoDB" id="6183232at2"/>
<dbReference type="InterPro" id="IPR055348">
    <property type="entry name" value="DctQ"/>
</dbReference>
<comment type="subcellular location">
    <subcellularLocation>
        <location evidence="7">Cell inner membrane</location>
        <topology evidence="7">Multi-pass membrane protein</topology>
    </subcellularLocation>
    <subcellularLocation>
        <location evidence="1">Cell membrane</location>
        <topology evidence="1">Multi-pass membrane protein</topology>
    </subcellularLocation>
</comment>
<comment type="subunit">
    <text evidence="7">The complex comprises the extracytoplasmic solute receptor protein and the two transmembrane proteins.</text>
</comment>
<protein>
    <recommendedName>
        <fullName evidence="7">TRAP transporter small permease protein</fullName>
    </recommendedName>
</protein>
<dbReference type="AlphaFoldDB" id="A0A1I5RGU1"/>
<evidence type="ECO:0000256" key="1">
    <source>
        <dbReference type="ARBA" id="ARBA00004651"/>
    </source>
</evidence>
<keyword evidence="3" id="KW-1003">Cell membrane</keyword>
<comment type="function">
    <text evidence="7">Part of the tripartite ATP-independent periplasmic (TRAP) transport system.</text>
</comment>
<keyword evidence="7" id="KW-0997">Cell inner membrane</keyword>
<dbReference type="Pfam" id="PF04290">
    <property type="entry name" value="DctQ"/>
    <property type="match status" value="1"/>
</dbReference>
<feature type="transmembrane region" description="Helical" evidence="7">
    <location>
        <begin position="20"/>
        <end position="48"/>
    </location>
</feature>
<feature type="transmembrane region" description="Helical" evidence="7">
    <location>
        <begin position="95"/>
        <end position="118"/>
    </location>
</feature>
<keyword evidence="5 7" id="KW-1133">Transmembrane helix</keyword>
<reference evidence="9 10" key="1">
    <citation type="submission" date="2016-10" db="EMBL/GenBank/DDBJ databases">
        <authorList>
            <person name="de Groot N.N."/>
        </authorList>
    </citation>
    <scope>NUCLEOTIDE SEQUENCE [LARGE SCALE GENOMIC DNA]</scope>
    <source>
        <strain evidence="9 10">DSM 19547</strain>
    </source>
</reference>
<dbReference type="GO" id="GO:0022857">
    <property type="term" value="F:transmembrane transporter activity"/>
    <property type="evidence" value="ECO:0007669"/>
    <property type="project" value="UniProtKB-UniRule"/>
</dbReference>
<sequence>MTDLLKMGRTGTTGAAAALITFWALLGGVLLLLVVLMNVVSVVGAVVWRPFPGDFEMTEVGIAVAAFSFLPYCQLTDANVTADIFTARASARTVAFLKLVASVVAFFFALLLVWRMYYGMLDQRDYGYTTAILQFPTWIAFVPILISLALLAVAALITFLETGRQVATGASE</sequence>
<keyword evidence="4 7" id="KW-0812">Transmembrane</keyword>